<dbReference type="EMBL" id="CAJPVJ010000524">
    <property type="protein sequence ID" value="CAG2162746.1"/>
    <property type="molecule type" value="Genomic_DNA"/>
</dbReference>
<dbReference type="SMART" id="SM00408">
    <property type="entry name" value="IGc2"/>
    <property type="match status" value="2"/>
</dbReference>
<feature type="domain" description="Fibronectin type-III" evidence="5">
    <location>
        <begin position="340"/>
        <end position="434"/>
    </location>
</feature>
<accession>A0A7R9LEL7</accession>
<dbReference type="OrthoDB" id="10006996at2759"/>
<dbReference type="PROSITE" id="PS50835">
    <property type="entry name" value="IG_LIKE"/>
    <property type="match status" value="3"/>
</dbReference>
<dbReference type="Pfam" id="PF13927">
    <property type="entry name" value="Ig_3"/>
    <property type="match status" value="1"/>
</dbReference>
<evidence type="ECO:0008006" key="8">
    <source>
        <dbReference type="Google" id="ProtNLM"/>
    </source>
</evidence>
<dbReference type="InterPro" id="IPR013162">
    <property type="entry name" value="CD80_C2-set"/>
</dbReference>
<organism evidence="6">
    <name type="scientific">Oppiella nova</name>
    <dbReference type="NCBI Taxonomy" id="334625"/>
    <lineage>
        <taxon>Eukaryota</taxon>
        <taxon>Metazoa</taxon>
        <taxon>Ecdysozoa</taxon>
        <taxon>Arthropoda</taxon>
        <taxon>Chelicerata</taxon>
        <taxon>Arachnida</taxon>
        <taxon>Acari</taxon>
        <taxon>Acariformes</taxon>
        <taxon>Sarcoptiformes</taxon>
        <taxon>Oribatida</taxon>
        <taxon>Brachypylina</taxon>
        <taxon>Oppioidea</taxon>
        <taxon>Oppiidae</taxon>
        <taxon>Oppiella</taxon>
    </lineage>
</organism>
<evidence type="ECO:0000256" key="1">
    <source>
        <dbReference type="ARBA" id="ARBA00004167"/>
    </source>
</evidence>
<dbReference type="Proteomes" id="UP000728032">
    <property type="component" value="Unassembled WGS sequence"/>
</dbReference>
<dbReference type="Pfam" id="PF08205">
    <property type="entry name" value="C2-set_2"/>
    <property type="match status" value="1"/>
</dbReference>
<evidence type="ECO:0000259" key="4">
    <source>
        <dbReference type="PROSITE" id="PS50835"/>
    </source>
</evidence>
<evidence type="ECO:0000313" key="7">
    <source>
        <dbReference type="Proteomes" id="UP000728032"/>
    </source>
</evidence>
<evidence type="ECO:0000256" key="3">
    <source>
        <dbReference type="ARBA" id="ARBA00023157"/>
    </source>
</evidence>
<keyword evidence="2" id="KW-0472">Membrane</keyword>
<protein>
    <recommendedName>
        <fullName evidence="8">Nephrin/kirre</fullName>
    </recommendedName>
</protein>
<evidence type="ECO:0000259" key="5">
    <source>
        <dbReference type="PROSITE" id="PS50853"/>
    </source>
</evidence>
<dbReference type="PANTHER" id="PTHR23278:SF19">
    <property type="entry name" value="OBSCURIN"/>
    <property type="match status" value="1"/>
</dbReference>
<dbReference type="SMART" id="SM00409">
    <property type="entry name" value="IG"/>
    <property type="match status" value="2"/>
</dbReference>
<gene>
    <name evidence="6" type="ORF">ONB1V03_LOCUS2336</name>
</gene>
<feature type="domain" description="Ig-like" evidence="4">
    <location>
        <begin position="248"/>
        <end position="334"/>
    </location>
</feature>
<sequence length="709" mass="78201">MYYKCGVKLVKPLDVTIISANKPLSAGIRAEIRCRSSGSRPAPQISWFKGSKKMPEVRDSASNDGNATISTLSFIPAIEDNGKHLSCRADNEQMANDEIESGRILTIYCMIHYISHSPTHVPQLTLALGANIGNQIREGSDVYFECTIVANPWVIDVGWLFEGRPLFSDTSNGIIVSNQSLVLQKVRREHRGRYQCSATNIEGSATSNKEFLKVNCKSLSNNNKNFLFSNTEYSVLFVRTPVAPVCRPGQTIIYGVARNERVNITCDVDAEPNTDMTFRWLFNNSVDAWELRSFANNGSQSVAPYVPQSRNHYGTVLCWAHNTIGKQKEPCAFSIVAAGPPNPVNDCYVTNVTLTALLLHCAPGDNGGLRQTFHLQVYNNDKLQLHTNLTAFETPVFHIKDLPPATDFTLNIYASNAKGKSDSIAINAQTTHLPERHARKGGNIVMPMIGIQCLFISNSILETDSRIQFPANCKGSLRIKSFEIFSLLPNPITHTDGSNDVPISPIIGVLIGIIASLSIDISIKFCVSLSMRSRQLIYVTTQEPKEKDNSSHMNLIYDKSDTFDITLDGKYANSTADNEISNTCQLLADHQSSGYIPSVFYKSRGPDVTYAELSIVCPIVSQNNERLMACRSQHQLVGPQCTQYALIDADATLNAQTTVRCSPSISSHHSIPDGCSESEVTLETPLVNSVRHKFYTHEASNPDRSATHV</sequence>
<reference evidence="6" key="1">
    <citation type="submission" date="2020-11" db="EMBL/GenBank/DDBJ databases">
        <authorList>
            <person name="Tran Van P."/>
        </authorList>
    </citation>
    <scope>NUCLEOTIDE SEQUENCE</scope>
</reference>
<dbReference type="CDD" id="cd00063">
    <property type="entry name" value="FN3"/>
    <property type="match status" value="1"/>
</dbReference>
<dbReference type="InterPro" id="IPR036116">
    <property type="entry name" value="FN3_sf"/>
</dbReference>
<keyword evidence="3" id="KW-1015">Disulfide bond</keyword>
<proteinExistence type="predicted"/>
<name>A0A7R9LEL7_9ACAR</name>
<evidence type="ECO:0000313" key="6">
    <source>
        <dbReference type="EMBL" id="CAD7640016.1"/>
    </source>
</evidence>
<dbReference type="AlphaFoldDB" id="A0A7R9LEL7"/>
<dbReference type="InterPro" id="IPR013783">
    <property type="entry name" value="Ig-like_fold"/>
</dbReference>
<dbReference type="InterPro" id="IPR036179">
    <property type="entry name" value="Ig-like_dom_sf"/>
</dbReference>
<keyword evidence="7" id="KW-1185">Reference proteome</keyword>
<dbReference type="SUPFAM" id="SSF48726">
    <property type="entry name" value="Immunoglobulin"/>
    <property type="match status" value="3"/>
</dbReference>
<feature type="domain" description="Ig-like" evidence="4">
    <location>
        <begin position="12"/>
        <end position="106"/>
    </location>
</feature>
<dbReference type="EMBL" id="OC915349">
    <property type="protein sequence ID" value="CAD7640016.1"/>
    <property type="molecule type" value="Genomic_DNA"/>
</dbReference>
<evidence type="ECO:0000256" key="2">
    <source>
        <dbReference type="ARBA" id="ARBA00023136"/>
    </source>
</evidence>
<dbReference type="InterPro" id="IPR003599">
    <property type="entry name" value="Ig_sub"/>
</dbReference>
<dbReference type="InterPro" id="IPR007110">
    <property type="entry name" value="Ig-like_dom"/>
</dbReference>
<dbReference type="PROSITE" id="PS50853">
    <property type="entry name" value="FN3"/>
    <property type="match status" value="1"/>
</dbReference>
<feature type="domain" description="Ig-like" evidence="4">
    <location>
        <begin position="122"/>
        <end position="212"/>
    </location>
</feature>
<dbReference type="SUPFAM" id="SSF49265">
    <property type="entry name" value="Fibronectin type III"/>
    <property type="match status" value="1"/>
</dbReference>
<dbReference type="PANTHER" id="PTHR23278">
    <property type="entry name" value="SIDESTEP PROTEIN"/>
    <property type="match status" value="1"/>
</dbReference>
<dbReference type="Gene3D" id="2.60.40.10">
    <property type="entry name" value="Immunoglobulins"/>
    <property type="match status" value="4"/>
</dbReference>
<comment type="subcellular location">
    <subcellularLocation>
        <location evidence="1">Membrane</location>
        <topology evidence="1">Single-pass membrane protein</topology>
    </subcellularLocation>
</comment>
<dbReference type="GO" id="GO:0016020">
    <property type="term" value="C:membrane"/>
    <property type="evidence" value="ECO:0007669"/>
    <property type="project" value="UniProtKB-SubCell"/>
</dbReference>
<dbReference type="InterPro" id="IPR003598">
    <property type="entry name" value="Ig_sub2"/>
</dbReference>
<dbReference type="InterPro" id="IPR003961">
    <property type="entry name" value="FN3_dom"/>
</dbReference>